<evidence type="ECO:0008006" key="3">
    <source>
        <dbReference type="Google" id="ProtNLM"/>
    </source>
</evidence>
<evidence type="ECO:0000313" key="1">
    <source>
        <dbReference type="EMBL" id="NLR19135.1"/>
    </source>
</evidence>
<sequence length="86" mass="9857">MLKRFALPHYYHEVAAVDSLHDVLPFYQISSEKIAQQLGISTPQILKLLAHKNSLAPKEIQQIENLCGMSADLLLKIDADYQRNYF</sequence>
<dbReference type="SUPFAM" id="SSF47413">
    <property type="entry name" value="lambda repressor-like DNA-binding domains"/>
    <property type="match status" value="1"/>
</dbReference>
<accession>A0ABX1L0Z9</accession>
<dbReference type="Gene3D" id="1.10.260.40">
    <property type="entry name" value="lambda repressor-like DNA-binding domains"/>
    <property type="match status" value="1"/>
</dbReference>
<evidence type="ECO:0000313" key="2">
    <source>
        <dbReference type="Proteomes" id="UP000763447"/>
    </source>
</evidence>
<comment type="caution">
    <text evidence="1">The sequence shown here is derived from an EMBL/GenBank/DDBJ whole genome shotgun (WGS) entry which is preliminary data.</text>
</comment>
<dbReference type="EMBL" id="JAAXLJ010000018">
    <property type="protein sequence ID" value="NLR19135.1"/>
    <property type="molecule type" value="Genomic_DNA"/>
</dbReference>
<dbReference type="InterPro" id="IPR010982">
    <property type="entry name" value="Lambda_DNA-bd_dom_sf"/>
</dbReference>
<dbReference type="RefSeq" id="WP_168925725.1">
    <property type="nucleotide sequence ID" value="NZ_JAAXLJ010000018.1"/>
</dbReference>
<keyword evidence="2" id="KW-1185">Reference proteome</keyword>
<organism evidence="1 2">
    <name type="scientific">Secundilactobacillus angelensis</name>
    <dbReference type="NCBI Taxonomy" id="2722706"/>
    <lineage>
        <taxon>Bacteria</taxon>
        <taxon>Bacillati</taxon>
        <taxon>Bacillota</taxon>
        <taxon>Bacilli</taxon>
        <taxon>Lactobacillales</taxon>
        <taxon>Lactobacillaceae</taxon>
        <taxon>Secundilactobacillus</taxon>
    </lineage>
</organism>
<gene>
    <name evidence="1" type="ORF">HC026_09450</name>
</gene>
<dbReference type="Proteomes" id="UP000763447">
    <property type="component" value="Unassembled WGS sequence"/>
</dbReference>
<reference evidence="1 2" key="1">
    <citation type="submission" date="2020-04" db="EMBL/GenBank/DDBJ databases">
        <title>A novel species of genus Lactobacillus that was isolated from fermented food Zha-chili.</title>
        <authorList>
            <person name="Zhang Z."/>
        </authorList>
    </citation>
    <scope>NUCLEOTIDE SEQUENCE [LARGE SCALE GENOMIC DNA]</scope>
    <source>
        <strain evidence="2">HBUAS51383</strain>
    </source>
</reference>
<protein>
    <recommendedName>
        <fullName evidence="3">HTH cro/C1-type domain-containing protein</fullName>
    </recommendedName>
</protein>
<proteinExistence type="predicted"/>
<name>A0ABX1L0Z9_9LACO</name>